<feature type="coiled-coil region" evidence="12">
    <location>
        <begin position="306"/>
        <end position="414"/>
    </location>
</feature>
<dbReference type="GO" id="GO:0031262">
    <property type="term" value="C:Ndc80 complex"/>
    <property type="evidence" value="ECO:0007669"/>
    <property type="project" value="InterPro"/>
</dbReference>
<evidence type="ECO:0000256" key="10">
    <source>
        <dbReference type="ARBA" id="ARBA00023306"/>
    </source>
</evidence>
<organism evidence="15 16">
    <name type="scientific">Chlorella ohadii</name>
    <dbReference type="NCBI Taxonomy" id="2649997"/>
    <lineage>
        <taxon>Eukaryota</taxon>
        <taxon>Viridiplantae</taxon>
        <taxon>Chlorophyta</taxon>
        <taxon>core chlorophytes</taxon>
        <taxon>Trebouxiophyceae</taxon>
        <taxon>Chlorellales</taxon>
        <taxon>Chlorellaceae</taxon>
        <taxon>Chlorella clade</taxon>
        <taxon>Chlorella</taxon>
    </lineage>
</organism>
<keyword evidence="5" id="KW-0132">Cell division</keyword>
<dbReference type="GO" id="GO:0045132">
    <property type="term" value="P:meiotic chromosome segregation"/>
    <property type="evidence" value="ECO:0007669"/>
    <property type="project" value="TreeGrafter"/>
</dbReference>
<feature type="domain" description="Kinetochore protein Nuf2 N-terminal" evidence="13">
    <location>
        <begin position="8"/>
        <end position="143"/>
    </location>
</feature>
<gene>
    <name evidence="15" type="ORF">COHA_003119</name>
</gene>
<comment type="similarity">
    <text evidence="3">Belongs to the NUF2 family.</text>
</comment>
<keyword evidence="7" id="KW-0995">Kinetochore</keyword>
<evidence type="ECO:0000256" key="11">
    <source>
        <dbReference type="ARBA" id="ARBA00023328"/>
    </source>
</evidence>
<protein>
    <recommendedName>
        <fullName evidence="17">Kinetochore protein Nuf2</fullName>
    </recommendedName>
</protein>
<keyword evidence="11" id="KW-0137">Centromere</keyword>
<dbReference type="PANTHER" id="PTHR21650">
    <property type="entry name" value="MEMBRALIN/KINETOCHORE PROTEIN NUF2"/>
    <property type="match status" value="1"/>
</dbReference>
<dbReference type="Gene3D" id="1.10.418.60">
    <property type="entry name" value="Ncd80 complex, Nuf2 subunit"/>
    <property type="match status" value="1"/>
</dbReference>
<dbReference type="EMBL" id="JADXDR010000041">
    <property type="protein sequence ID" value="KAI7843287.1"/>
    <property type="molecule type" value="Genomic_DNA"/>
</dbReference>
<dbReference type="Proteomes" id="UP001205105">
    <property type="component" value="Unassembled WGS sequence"/>
</dbReference>
<accession>A0AAD5DS51</accession>
<dbReference type="AlphaFoldDB" id="A0AAD5DS51"/>
<evidence type="ECO:0000256" key="2">
    <source>
        <dbReference type="ARBA" id="ARBA00004629"/>
    </source>
</evidence>
<dbReference type="Pfam" id="PF03800">
    <property type="entry name" value="Nuf2"/>
    <property type="match status" value="1"/>
</dbReference>
<evidence type="ECO:0000313" key="15">
    <source>
        <dbReference type="EMBL" id="KAI7843287.1"/>
    </source>
</evidence>
<dbReference type="InterPro" id="IPR041112">
    <property type="entry name" value="Nuf2_DHR10-like"/>
</dbReference>
<feature type="domain" description="Nuf2 DHR10-like" evidence="14">
    <location>
        <begin position="257"/>
        <end position="368"/>
    </location>
</feature>
<evidence type="ECO:0000256" key="3">
    <source>
        <dbReference type="ARBA" id="ARBA00005498"/>
    </source>
</evidence>
<evidence type="ECO:0000256" key="6">
    <source>
        <dbReference type="ARBA" id="ARBA00022776"/>
    </source>
</evidence>
<proteinExistence type="inferred from homology"/>
<dbReference type="InterPro" id="IPR038275">
    <property type="entry name" value="Nuf2_N_sf"/>
</dbReference>
<evidence type="ECO:0008006" key="17">
    <source>
        <dbReference type="Google" id="ProtNLM"/>
    </source>
</evidence>
<keyword evidence="16" id="KW-1185">Reference proteome</keyword>
<reference evidence="15" key="1">
    <citation type="submission" date="2020-11" db="EMBL/GenBank/DDBJ databases">
        <title>Chlorella ohadii genome sequencing and assembly.</title>
        <authorList>
            <person name="Murik O."/>
            <person name="Treves H."/>
            <person name="Kedem I."/>
            <person name="Shotland Y."/>
            <person name="Kaplan A."/>
        </authorList>
    </citation>
    <scope>NUCLEOTIDE SEQUENCE</scope>
    <source>
        <strain evidence="15">1</strain>
    </source>
</reference>
<sequence length="453" mass="50305">MSQPAFGTPLFAEKDIIIFLSELGMSASAEHLGKPTYEFVQPIFENLVTALMGVTREELQQPVFSAIDALEFPELHDESIPAVAFQRHLGRLLAAAGVRDFSLKDLYKPEGPRLRRHLSAILNFAMFREEKLAAYTALQEQLEGLLQDKEAAEAQNAELQAELRQLQEEREAERPQVAALEAEREALYAENQGLNKQQAALSSEVRQLKQGANALTDEASQLRYKLSQAKGQTELLRSQIVQSPQKIQALLGEIAAAVERERAMVADADRRSRELAGRLDLIGKVEKEVAKASSLMEGVEGEIGRKKEVSRRVKALSSEIAAAEHEAQQLEAQHQHLKRQQAALQERIARLEAQCRAKHDAAESSIEEQLRDKEAIEAENAAAAARLQENEAMMRKVQDKIAELQAEHAAQIEAVTAQYGALLQQVEEYHRGMEAAMQPPPPAEVAVKASRVR</sequence>
<evidence type="ECO:0000256" key="12">
    <source>
        <dbReference type="SAM" id="Coils"/>
    </source>
</evidence>
<evidence type="ECO:0000256" key="5">
    <source>
        <dbReference type="ARBA" id="ARBA00022618"/>
    </source>
</evidence>
<evidence type="ECO:0000256" key="8">
    <source>
        <dbReference type="ARBA" id="ARBA00023054"/>
    </source>
</evidence>
<name>A0AAD5DS51_9CHLO</name>
<evidence type="ECO:0000256" key="4">
    <source>
        <dbReference type="ARBA" id="ARBA00022454"/>
    </source>
</evidence>
<feature type="coiled-coil region" evidence="12">
    <location>
        <begin position="128"/>
        <end position="232"/>
    </location>
</feature>
<evidence type="ECO:0000256" key="1">
    <source>
        <dbReference type="ARBA" id="ARBA00004123"/>
    </source>
</evidence>
<keyword evidence="9" id="KW-0539">Nucleus</keyword>
<dbReference type="GO" id="GO:0051383">
    <property type="term" value="P:kinetochore organization"/>
    <property type="evidence" value="ECO:0007669"/>
    <property type="project" value="TreeGrafter"/>
</dbReference>
<evidence type="ECO:0000256" key="7">
    <source>
        <dbReference type="ARBA" id="ARBA00022838"/>
    </source>
</evidence>
<keyword evidence="8 12" id="KW-0175">Coiled coil</keyword>
<evidence type="ECO:0000313" key="16">
    <source>
        <dbReference type="Proteomes" id="UP001205105"/>
    </source>
</evidence>
<keyword evidence="6" id="KW-0498">Mitosis</keyword>
<dbReference type="GO" id="GO:0005634">
    <property type="term" value="C:nucleus"/>
    <property type="evidence" value="ECO:0007669"/>
    <property type="project" value="UniProtKB-SubCell"/>
</dbReference>
<dbReference type="Pfam" id="PF18595">
    <property type="entry name" value="Nuf2_DHR10-like"/>
    <property type="match status" value="1"/>
</dbReference>
<keyword evidence="10" id="KW-0131">Cell cycle</keyword>
<evidence type="ECO:0000256" key="9">
    <source>
        <dbReference type="ARBA" id="ARBA00023242"/>
    </source>
</evidence>
<evidence type="ECO:0000259" key="13">
    <source>
        <dbReference type="Pfam" id="PF03800"/>
    </source>
</evidence>
<dbReference type="GO" id="GO:0051301">
    <property type="term" value="P:cell division"/>
    <property type="evidence" value="ECO:0007669"/>
    <property type="project" value="UniProtKB-KW"/>
</dbReference>
<keyword evidence="4" id="KW-0158">Chromosome</keyword>
<dbReference type="GO" id="GO:0044877">
    <property type="term" value="F:protein-containing complex binding"/>
    <property type="evidence" value="ECO:0007669"/>
    <property type="project" value="TreeGrafter"/>
</dbReference>
<comment type="subcellular location">
    <subcellularLocation>
        <location evidence="2">Chromosome</location>
        <location evidence="2">Centromere</location>
        <location evidence="2">Kinetochore</location>
    </subcellularLocation>
    <subcellularLocation>
        <location evidence="1">Nucleus</location>
    </subcellularLocation>
</comment>
<dbReference type="PANTHER" id="PTHR21650:SF2">
    <property type="entry name" value="KINETOCHORE PROTEIN NUF2"/>
    <property type="match status" value="1"/>
</dbReference>
<comment type="caution">
    <text evidence="15">The sequence shown here is derived from an EMBL/GenBank/DDBJ whole genome shotgun (WGS) entry which is preliminary data.</text>
</comment>
<dbReference type="GO" id="GO:0051315">
    <property type="term" value="P:attachment of mitotic spindle microtubules to kinetochore"/>
    <property type="evidence" value="ECO:0007669"/>
    <property type="project" value="TreeGrafter"/>
</dbReference>
<dbReference type="InterPro" id="IPR005549">
    <property type="entry name" value="Kinetochore_Nuf2_N"/>
</dbReference>
<dbReference type="GO" id="GO:0007052">
    <property type="term" value="P:mitotic spindle organization"/>
    <property type="evidence" value="ECO:0007669"/>
    <property type="project" value="TreeGrafter"/>
</dbReference>
<evidence type="ECO:0000259" key="14">
    <source>
        <dbReference type="Pfam" id="PF18595"/>
    </source>
</evidence>